<keyword evidence="2" id="KW-1133">Transmembrane helix</keyword>
<sequence>MFRGRSPHPQNDGDDNDLYSYFNRSVSAVQAHADYFEEDYARPALRTSQAFFDERPIAAVRTFIATFSLLSFFPIVSFVGFSIFSVASFTIVALTCAFLASITVVLGFLSILVLFLLVTLCSSVFLTCSVVFVYTSIRFVILVRAHGGAGLSEWLVETKARIFNVLPDASPRLDNYDTLDYDTLGELELENKHADAIVSFSEQELEPEPEIKQENPYDDEETKVME</sequence>
<dbReference type="Pfam" id="PF16015">
    <property type="entry name" value="Promethin"/>
    <property type="match status" value="1"/>
</dbReference>
<evidence type="ECO:0000313" key="4">
    <source>
        <dbReference type="Proteomes" id="UP000807353"/>
    </source>
</evidence>
<feature type="transmembrane region" description="Helical" evidence="2">
    <location>
        <begin position="91"/>
        <end position="118"/>
    </location>
</feature>
<feature type="compositionally biased region" description="Acidic residues" evidence="1">
    <location>
        <begin position="216"/>
        <end position="226"/>
    </location>
</feature>
<reference evidence="3" key="1">
    <citation type="submission" date="2020-11" db="EMBL/GenBank/DDBJ databases">
        <authorList>
            <consortium name="DOE Joint Genome Institute"/>
            <person name="Ahrendt S."/>
            <person name="Riley R."/>
            <person name="Andreopoulos W."/>
            <person name="Labutti K."/>
            <person name="Pangilinan J."/>
            <person name="Ruiz-Duenas F.J."/>
            <person name="Barrasa J.M."/>
            <person name="Sanchez-Garcia M."/>
            <person name="Camarero S."/>
            <person name="Miyauchi S."/>
            <person name="Serrano A."/>
            <person name="Linde D."/>
            <person name="Babiker R."/>
            <person name="Drula E."/>
            <person name="Ayuso-Fernandez I."/>
            <person name="Pacheco R."/>
            <person name="Padilla G."/>
            <person name="Ferreira P."/>
            <person name="Barriuso J."/>
            <person name="Kellner H."/>
            <person name="Castanera R."/>
            <person name="Alfaro M."/>
            <person name="Ramirez L."/>
            <person name="Pisabarro A.G."/>
            <person name="Kuo A."/>
            <person name="Tritt A."/>
            <person name="Lipzen A."/>
            <person name="He G."/>
            <person name="Yan M."/>
            <person name="Ng V."/>
            <person name="Cullen D."/>
            <person name="Martin F."/>
            <person name="Rosso M.-N."/>
            <person name="Henrissat B."/>
            <person name="Hibbett D."/>
            <person name="Martinez A.T."/>
            <person name="Grigoriev I.V."/>
        </authorList>
    </citation>
    <scope>NUCLEOTIDE SEQUENCE</scope>
    <source>
        <strain evidence="3">CBS 247.69</strain>
    </source>
</reference>
<evidence type="ECO:0008006" key="5">
    <source>
        <dbReference type="Google" id="ProtNLM"/>
    </source>
</evidence>
<organism evidence="3 4">
    <name type="scientific">Collybia nuda</name>
    <dbReference type="NCBI Taxonomy" id="64659"/>
    <lineage>
        <taxon>Eukaryota</taxon>
        <taxon>Fungi</taxon>
        <taxon>Dikarya</taxon>
        <taxon>Basidiomycota</taxon>
        <taxon>Agaricomycotina</taxon>
        <taxon>Agaricomycetes</taxon>
        <taxon>Agaricomycetidae</taxon>
        <taxon>Agaricales</taxon>
        <taxon>Tricholomatineae</taxon>
        <taxon>Clitocybaceae</taxon>
        <taxon>Collybia</taxon>
    </lineage>
</organism>
<protein>
    <recommendedName>
        <fullName evidence="5">Transmembrane protein</fullName>
    </recommendedName>
</protein>
<evidence type="ECO:0000313" key="3">
    <source>
        <dbReference type="EMBL" id="KAF9467166.1"/>
    </source>
</evidence>
<dbReference type="OrthoDB" id="3159957at2759"/>
<name>A0A9P6CI40_9AGAR</name>
<keyword evidence="2" id="KW-0472">Membrane</keyword>
<dbReference type="Proteomes" id="UP000807353">
    <property type="component" value="Unassembled WGS sequence"/>
</dbReference>
<keyword evidence="4" id="KW-1185">Reference proteome</keyword>
<evidence type="ECO:0000256" key="1">
    <source>
        <dbReference type="SAM" id="MobiDB-lite"/>
    </source>
</evidence>
<evidence type="ECO:0000256" key="2">
    <source>
        <dbReference type="SAM" id="Phobius"/>
    </source>
</evidence>
<accession>A0A9P6CI40</accession>
<dbReference type="EMBL" id="MU150238">
    <property type="protein sequence ID" value="KAF9467166.1"/>
    <property type="molecule type" value="Genomic_DNA"/>
</dbReference>
<feature type="transmembrane region" description="Helical" evidence="2">
    <location>
        <begin position="63"/>
        <end position="84"/>
    </location>
</feature>
<dbReference type="AlphaFoldDB" id="A0A9P6CI40"/>
<proteinExistence type="predicted"/>
<keyword evidence="2" id="KW-0812">Transmembrane</keyword>
<comment type="caution">
    <text evidence="3">The sequence shown here is derived from an EMBL/GenBank/DDBJ whole genome shotgun (WGS) entry which is preliminary data.</text>
</comment>
<gene>
    <name evidence="3" type="ORF">BDZ94DRAFT_56973</name>
</gene>
<feature type="region of interest" description="Disordered" evidence="1">
    <location>
        <begin position="201"/>
        <end position="226"/>
    </location>
</feature>